<feature type="binding site" evidence="3">
    <location>
        <position position="372"/>
    </location>
    <ligand>
        <name>Mn(2+)</name>
        <dbReference type="ChEBI" id="CHEBI:29035"/>
        <label>2</label>
    </ligand>
</feature>
<dbReference type="Gene3D" id="3.40.630.10">
    <property type="entry name" value="Zn peptidases"/>
    <property type="match status" value="1"/>
</dbReference>
<evidence type="ECO:0000256" key="1">
    <source>
        <dbReference type="ARBA" id="ARBA00006153"/>
    </source>
</evidence>
<comment type="cofactor">
    <cofactor evidence="3">
        <name>Mn(2+)</name>
        <dbReference type="ChEBI" id="CHEBI:29035"/>
    </cofactor>
    <text evidence="3">The Mn(2+) ion enhances activity.</text>
</comment>
<protein>
    <recommendedName>
        <fullName evidence="4">Peptidase M20 dimerisation domain-containing protein</fullName>
    </recommendedName>
</protein>
<dbReference type="VEuPathDB" id="FungiDB:H310_13620"/>
<dbReference type="Pfam" id="PF01546">
    <property type="entry name" value="Peptidase_M20"/>
    <property type="match status" value="1"/>
</dbReference>
<dbReference type="FunFam" id="3.30.70.360:FF:000001">
    <property type="entry name" value="N-acetyldiaminopimelate deacetylase"/>
    <property type="match status" value="1"/>
</dbReference>
<dbReference type="OrthoDB" id="6119954at2759"/>
<dbReference type="PANTHER" id="PTHR11014:SF63">
    <property type="entry name" value="METALLOPEPTIDASE, PUTATIVE (AFU_ORTHOLOGUE AFUA_6G09600)-RELATED"/>
    <property type="match status" value="1"/>
</dbReference>
<accession>A0A024TCV6</accession>
<sequence length="452" mass="48880">MTATMDIAAFFGGLRATRHELHAHPEVSFQEFKTQERLEAYLVNESRIPKDNITRVATTGLVVDIHGPTDGDKTTSLTCIAFRADMDGLPMTEANPRLPYKSTAVQCAHMCGHDGHMATLLGFATLVQSHRHLLPPHTTVRLLFQPAEEGHFGAPAMIQDGCLDGVDEIYGYHNIPYPVGEIRVKAGPMMSHSARFSIKIRGPGGHGSAPHQTQDPIVAAGHIIVAMQSILSRNVAAHDSGVLSITQVHGGEADNVIPSVVTLSGTLRDFSPAVSALMQKRMAEIVEHTSKAYNVEGAISFKDGYPVVVNASAQADIVTKVAQKVVGSAKVTADGLPLCASEDFAYYLQTIPGCFYFVGTNDTAQSQNRSVHSDTVGLLAAMRDHVLTTCCWLCSTTSTTIFCPSLCACLSRSCNIASTARCFPTTNCKRGRNKGWPHRLKLLVDKLRQRET</sequence>
<dbReference type="eggNOG" id="ENOG502QQEM">
    <property type="taxonomic scope" value="Eukaryota"/>
</dbReference>
<dbReference type="GeneID" id="20090670"/>
<keyword evidence="3" id="KW-0479">Metal-binding</keyword>
<feature type="binding site" evidence="3">
    <location>
        <position position="111"/>
    </location>
    <ligand>
        <name>Mn(2+)</name>
        <dbReference type="ChEBI" id="CHEBI:29035"/>
        <label>2</label>
    </ligand>
</feature>
<dbReference type="PANTHER" id="PTHR11014">
    <property type="entry name" value="PEPTIDASE M20 FAMILY MEMBER"/>
    <property type="match status" value="1"/>
</dbReference>
<evidence type="ECO:0000256" key="3">
    <source>
        <dbReference type="PIRSR" id="PIRSR005962-1"/>
    </source>
</evidence>
<feature type="binding site" evidence="3">
    <location>
        <position position="149"/>
    </location>
    <ligand>
        <name>Mn(2+)</name>
        <dbReference type="ChEBI" id="CHEBI:29035"/>
        <label>2</label>
    </ligand>
</feature>
<dbReference type="InterPro" id="IPR002933">
    <property type="entry name" value="Peptidase_M20"/>
</dbReference>
<feature type="binding site" evidence="3">
    <location>
        <position position="173"/>
    </location>
    <ligand>
        <name>Mn(2+)</name>
        <dbReference type="ChEBI" id="CHEBI:29035"/>
        <label>1</label>
    </ligand>
</feature>
<feature type="domain" description="Peptidase M20 dimerisation" evidence="4">
    <location>
        <begin position="193"/>
        <end position="291"/>
    </location>
</feature>
<reference evidence="5" key="1">
    <citation type="submission" date="2013-12" db="EMBL/GenBank/DDBJ databases">
        <title>The Genome Sequence of Aphanomyces invadans NJM9701.</title>
        <authorList>
            <consortium name="The Broad Institute Genomics Platform"/>
            <person name="Russ C."/>
            <person name="Tyler B."/>
            <person name="van West P."/>
            <person name="Dieguez-Uribeondo J."/>
            <person name="Young S.K."/>
            <person name="Zeng Q."/>
            <person name="Gargeya S."/>
            <person name="Fitzgerald M."/>
            <person name="Abouelleil A."/>
            <person name="Alvarado L."/>
            <person name="Chapman S.B."/>
            <person name="Gainer-Dewar J."/>
            <person name="Goldberg J."/>
            <person name="Griggs A."/>
            <person name="Gujja S."/>
            <person name="Hansen M."/>
            <person name="Howarth C."/>
            <person name="Imamovic A."/>
            <person name="Ireland A."/>
            <person name="Larimer J."/>
            <person name="McCowan C."/>
            <person name="Murphy C."/>
            <person name="Pearson M."/>
            <person name="Poon T.W."/>
            <person name="Priest M."/>
            <person name="Roberts A."/>
            <person name="Saif S."/>
            <person name="Shea T."/>
            <person name="Sykes S."/>
            <person name="Wortman J."/>
            <person name="Nusbaum C."/>
            <person name="Birren B."/>
        </authorList>
    </citation>
    <scope>NUCLEOTIDE SEQUENCE [LARGE SCALE GENOMIC DNA]</scope>
    <source>
        <strain evidence="5">NJM9701</strain>
    </source>
</reference>
<dbReference type="AlphaFoldDB" id="A0A024TCV6"/>
<proteinExistence type="inferred from homology"/>
<comment type="similarity">
    <text evidence="1">Belongs to the peptidase M20 family.</text>
</comment>
<feature type="binding site" evidence="3">
    <location>
        <position position="113"/>
    </location>
    <ligand>
        <name>Mn(2+)</name>
        <dbReference type="ChEBI" id="CHEBI:29035"/>
        <label>2</label>
    </ligand>
</feature>
<dbReference type="RefSeq" id="XP_008879404.1">
    <property type="nucleotide sequence ID" value="XM_008881182.1"/>
</dbReference>
<evidence type="ECO:0000256" key="2">
    <source>
        <dbReference type="ARBA" id="ARBA00022801"/>
    </source>
</evidence>
<gene>
    <name evidence="5" type="ORF">H310_13620</name>
</gene>
<keyword evidence="3" id="KW-0464">Manganese</keyword>
<dbReference type="GO" id="GO:0016787">
    <property type="term" value="F:hydrolase activity"/>
    <property type="evidence" value="ECO:0007669"/>
    <property type="project" value="UniProtKB-KW"/>
</dbReference>
<dbReference type="GO" id="GO:0046872">
    <property type="term" value="F:metal ion binding"/>
    <property type="evidence" value="ECO:0007669"/>
    <property type="project" value="UniProtKB-KW"/>
</dbReference>
<dbReference type="CDD" id="cd03886">
    <property type="entry name" value="M20_Acy1"/>
    <property type="match status" value="1"/>
</dbReference>
<dbReference type="Gene3D" id="3.30.70.360">
    <property type="match status" value="1"/>
</dbReference>
<keyword evidence="2" id="KW-0378">Hydrolase</keyword>
<dbReference type="InterPro" id="IPR036264">
    <property type="entry name" value="Bact_exopeptidase_dim_dom"/>
</dbReference>
<name>A0A024TCV6_9STRA</name>
<dbReference type="InterPro" id="IPR011650">
    <property type="entry name" value="Peptidase_M20_dimer"/>
</dbReference>
<evidence type="ECO:0000259" key="4">
    <source>
        <dbReference type="Pfam" id="PF07687"/>
    </source>
</evidence>
<dbReference type="NCBIfam" id="TIGR01891">
    <property type="entry name" value="amidohydrolases"/>
    <property type="match status" value="1"/>
</dbReference>
<dbReference type="Pfam" id="PF07687">
    <property type="entry name" value="M20_dimer"/>
    <property type="match status" value="1"/>
</dbReference>
<evidence type="ECO:0000313" key="5">
    <source>
        <dbReference type="EMBL" id="ETV91980.1"/>
    </source>
</evidence>
<dbReference type="PIRSF" id="PIRSF005962">
    <property type="entry name" value="Pept_M20D_amidohydro"/>
    <property type="match status" value="1"/>
</dbReference>
<dbReference type="EMBL" id="KI914005">
    <property type="protein sequence ID" value="ETV91980.1"/>
    <property type="molecule type" value="Genomic_DNA"/>
</dbReference>
<dbReference type="InterPro" id="IPR017439">
    <property type="entry name" value="Amidohydrolase"/>
</dbReference>
<dbReference type="STRING" id="157072.A0A024TCV6"/>
<dbReference type="SUPFAM" id="SSF53187">
    <property type="entry name" value="Zn-dependent exopeptidases"/>
    <property type="match status" value="1"/>
</dbReference>
<dbReference type="SUPFAM" id="SSF55031">
    <property type="entry name" value="Bacterial exopeptidase dimerisation domain"/>
    <property type="match status" value="1"/>
</dbReference>
<organism evidence="5">
    <name type="scientific">Aphanomyces invadans</name>
    <dbReference type="NCBI Taxonomy" id="157072"/>
    <lineage>
        <taxon>Eukaryota</taxon>
        <taxon>Sar</taxon>
        <taxon>Stramenopiles</taxon>
        <taxon>Oomycota</taxon>
        <taxon>Saprolegniomycetes</taxon>
        <taxon>Saprolegniales</taxon>
        <taxon>Verrucalvaceae</taxon>
        <taxon>Aphanomyces</taxon>
    </lineage>
</organism>